<organism evidence="2 3">
    <name type="scientific">Microvirga guangxiensis</name>
    <dbReference type="NCBI Taxonomy" id="549386"/>
    <lineage>
        <taxon>Bacteria</taxon>
        <taxon>Pseudomonadati</taxon>
        <taxon>Pseudomonadota</taxon>
        <taxon>Alphaproteobacteria</taxon>
        <taxon>Hyphomicrobiales</taxon>
        <taxon>Methylobacteriaceae</taxon>
        <taxon>Microvirga</taxon>
    </lineage>
</organism>
<evidence type="ECO:0000313" key="3">
    <source>
        <dbReference type="Proteomes" id="UP000199569"/>
    </source>
</evidence>
<name>A0A1G5IDN7_9HYPH</name>
<feature type="transmembrane region" description="Helical" evidence="1">
    <location>
        <begin position="144"/>
        <end position="163"/>
    </location>
</feature>
<proteinExistence type="predicted"/>
<accession>A0A1G5IDN7</accession>
<keyword evidence="3" id="KW-1185">Reference proteome</keyword>
<keyword evidence="1" id="KW-1133">Transmembrane helix</keyword>
<dbReference type="STRING" id="549386.SAMN02927923_02215"/>
<dbReference type="EMBL" id="FMVJ01000005">
    <property type="protein sequence ID" value="SCY73881.1"/>
    <property type="molecule type" value="Genomic_DNA"/>
</dbReference>
<protein>
    <submittedName>
        <fullName evidence="2">Uncharacterized protein</fullName>
    </submittedName>
</protein>
<dbReference type="AlphaFoldDB" id="A0A1G5IDN7"/>
<dbReference type="OrthoDB" id="8018653at2"/>
<evidence type="ECO:0000256" key="1">
    <source>
        <dbReference type="SAM" id="Phobius"/>
    </source>
</evidence>
<evidence type="ECO:0000313" key="2">
    <source>
        <dbReference type="EMBL" id="SCY73881.1"/>
    </source>
</evidence>
<gene>
    <name evidence="2" type="ORF">SAMN02927923_02215</name>
</gene>
<dbReference type="Proteomes" id="UP000199569">
    <property type="component" value="Unassembled WGS sequence"/>
</dbReference>
<reference evidence="2 3" key="1">
    <citation type="submission" date="2016-10" db="EMBL/GenBank/DDBJ databases">
        <authorList>
            <person name="de Groot N.N."/>
        </authorList>
    </citation>
    <scope>NUCLEOTIDE SEQUENCE [LARGE SCALE GENOMIC DNA]</scope>
    <source>
        <strain evidence="2 3">CGMCC 1.7666</strain>
    </source>
</reference>
<keyword evidence="1" id="KW-0812">Transmembrane</keyword>
<dbReference type="RefSeq" id="WP_091134245.1">
    <property type="nucleotide sequence ID" value="NZ_FMVJ01000005.1"/>
</dbReference>
<feature type="transmembrane region" description="Helical" evidence="1">
    <location>
        <begin position="116"/>
        <end position="138"/>
    </location>
</feature>
<keyword evidence="1" id="KW-0472">Membrane</keyword>
<sequence length="189" mass="20896">MTQTYTYSPRPVGGPISFAIKGDTLIVDSGRKVHEVRLGAVHTVRMTYEPGRIGQKSFRTKVTMSDGKNFTFSSLSWKSLVEAQELTAEYRAFARNLCEAIVKANPQARFIAGKPWWLWASTTVVAVLSLFMMAYLIWQALRMGSTGVALIGALLAVVGVWQIEPMVRLNKPRLFSSGALPEELMPKAG</sequence>